<dbReference type="InterPro" id="IPR005119">
    <property type="entry name" value="LysR_subst-bd"/>
</dbReference>
<evidence type="ECO:0000256" key="2">
    <source>
        <dbReference type="ARBA" id="ARBA00023015"/>
    </source>
</evidence>
<dbReference type="PANTHER" id="PTHR30126:SF40">
    <property type="entry name" value="HTH-TYPE TRANSCRIPTIONAL REGULATOR GLTR"/>
    <property type="match status" value="1"/>
</dbReference>
<dbReference type="SUPFAM" id="SSF46785">
    <property type="entry name" value="Winged helix' DNA-binding domain"/>
    <property type="match status" value="1"/>
</dbReference>
<dbReference type="InterPro" id="IPR000847">
    <property type="entry name" value="LysR_HTH_N"/>
</dbReference>
<evidence type="ECO:0000256" key="4">
    <source>
        <dbReference type="ARBA" id="ARBA00023163"/>
    </source>
</evidence>
<dbReference type="InterPro" id="IPR036388">
    <property type="entry name" value="WH-like_DNA-bd_sf"/>
</dbReference>
<keyword evidence="4" id="KW-0804">Transcription</keyword>
<dbReference type="Proteomes" id="UP000253940">
    <property type="component" value="Chromosome"/>
</dbReference>
<dbReference type="AlphaFoldDB" id="A0A345P9J9"/>
<keyword evidence="7" id="KW-1185">Reference proteome</keyword>
<proteinExistence type="inferred from homology"/>
<dbReference type="Gene3D" id="1.10.10.10">
    <property type="entry name" value="Winged helix-like DNA-binding domain superfamily/Winged helix DNA-binding domain"/>
    <property type="match status" value="1"/>
</dbReference>
<evidence type="ECO:0000259" key="5">
    <source>
        <dbReference type="PROSITE" id="PS50931"/>
    </source>
</evidence>
<dbReference type="GO" id="GO:0003700">
    <property type="term" value="F:DNA-binding transcription factor activity"/>
    <property type="evidence" value="ECO:0007669"/>
    <property type="project" value="InterPro"/>
</dbReference>
<dbReference type="Pfam" id="PF03466">
    <property type="entry name" value="LysR_substrate"/>
    <property type="match status" value="1"/>
</dbReference>
<dbReference type="FunFam" id="1.10.10.10:FF:000001">
    <property type="entry name" value="LysR family transcriptional regulator"/>
    <property type="match status" value="1"/>
</dbReference>
<evidence type="ECO:0000256" key="1">
    <source>
        <dbReference type="ARBA" id="ARBA00009437"/>
    </source>
</evidence>
<keyword evidence="2" id="KW-0805">Transcription regulation</keyword>
<dbReference type="GO" id="GO:0000976">
    <property type="term" value="F:transcription cis-regulatory region binding"/>
    <property type="evidence" value="ECO:0007669"/>
    <property type="project" value="TreeGrafter"/>
</dbReference>
<dbReference type="Pfam" id="PF00126">
    <property type="entry name" value="HTH_1"/>
    <property type="match status" value="1"/>
</dbReference>
<accession>A0A345P9J9</accession>
<protein>
    <submittedName>
        <fullName evidence="6">LysR family transcriptional regulator</fullName>
    </submittedName>
</protein>
<name>A0A345P9J9_9GAMM</name>
<gene>
    <name evidence="6" type="ORF">HYN46_14585</name>
</gene>
<dbReference type="OrthoDB" id="464481at2"/>
<dbReference type="PROSITE" id="PS50931">
    <property type="entry name" value="HTH_LYSR"/>
    <property type="match status" value="1"/>
</dbReference>
<keyword evidence="3" id="KW-0238">DNA-binding</keyword>
<organism evidence="6 7">
    <name type="scientific">Aquirhabdus parva</name>
    <dbReference type="NCBI Taxonomy" id="2283318"/>
    <lineage>
        <taxon>Bacteria</taxon>
        <taxon>Pseudomonadati</taxon>
        <taxon>Pseudomonadota</taxon>
        <taxon>Gammaproteobacteria</taxon>
        <taxon>Moraxellales</taxon>
        <taxon>Moraxellaceae</taxon>
        <taxon>Aquirhabdus</taxon>
    </lineage>
</organism>
<dbReference type="KEGG" id="mbah:HYN46_14585"/>
<comment type="similarity">
    <text evidence="1">Belongs to the LysR transcriptional regulatory family.</text>
</comment>
<reference evidence="6 7" key="1">
    <citation type="submission" date="2018-07" db="EMBL/GenBank/DDBJ databases">
        <title>Genome sequencing of Moraxellaceae gen. HYN0046.</title>
        <authorList>
            <person name="Kim M."/>
            <person name="Yi H."/>
        </authorList>
    </citation>
    <scope>NUCLEOTIDE SEQUENCE [LARGE SCALE GENOMIC DNA]</scope>
    <source>
        <strain evidence="6 7">HYN0046</strain>
    </source>
</reference>
<feature type="domain" description="HTH lysR-type" evidence="5">
    <location>
        <begin position="1"/>
        <end position="58"/>
    </location>
</feature>
<dbReference type="PANTHER" id="PTHR30126">
    <property type="entry name" value="HTH-TYPE TRANSCRIPTIONAL REGULATOR"/>
    <property type="match status" value="1"/>
</dbReference>
<evidence type="ECO:0000256" key="3">
    <source>
        <dbReference type="ARBA" id="ARBA00023125"/>
    </source>
</evidence>
<dbReference type="InterPro" id="IPR036390">
    <property type="entry name" value="WH_DNA-bd_sf"/>
</dbReference>
<dbReference type="Gene3D" id="3.40.190.290">
    <property type="match status" value="1"/>
</dbReference>
<dbReference type="RefSeq" id="WP_114900066.1">
    <property type="nucleotide sequence ID" value="NZ_CP031222.1"/>
</dbReference>
<dbReference type="SUPFAM" id="SSF53850">
    <property type="entry name" value="Periplasmic binding protein-like II"/>
    <property type="match status" value="1"/>
</dbReference>
<evidence type="ECO:0000313" key="6">
    <source>
        <dbReference type="EMBL" id="AXI03958.1"/>
    </source>
</evidence>
<sequence length="295" mass="33716">MKINQLQLFCSVVEEGTIKAAADKNFCVPSNITTRIQELEDELGVQLFTREKNRLYVTPKGRLLYQSAQRIFKDWADTEKLVQEKGGGALRVGCLDVALISHLPAKVARYRQLKKHISLELIRGPTLALEKRVIYHELDMAITDGPIEHPLLDCRFAFRESLVLITPKEITQFSPDILSDYDFLSFSDDSLYRIKALEWLASHQKQPKKILEMNYFAVILACVEAGTGISCFPLSLIEKSVFSQQYNVNIHHIPELATVDLYFIWKKNQLNAEIEDFMDIIIAEPDPTEQVLCTL</sequence>
<dbReference type="EMBL" id="CP031222">
    <property type="protein sequence ID" value="AXI03958.1"/>
    <property type="molecule type" value="Genomic_DNA"/>
</dbReference>
<evidence type="ECO:0000313" key="7">
    <source>
        <dbReference type="Proteomes" id="UP000253940"/>
    </source>
</evidence>